<feature type="region of interest" description="Disordered" evidence="5">
    <location>
        <begin position="308"/>
        <end position="344"/>
    </location>
</feature>
<keyword evidence="4" id="KW-0964">Secreted</keyword>
<dbReference type="EC" id="3.1.1.-" evidence="4"/>
<dbReference type="EMBL" id="JAGPXD010000005">
    <property type="protein sequence ID" value="KAH7353287.1"/>
    <property type="molecule type" value="Genomic_DNA"/>
</dbReference>
<feature type="chain" id="PRO_5035487196" description="Carboxylic ester hydrolase" evidence="4">
    <location>
        <begin position="21"/>
        <end position="379"/>
    </location>
</feature>
<dbReference type="InterPro" id="IPR050955">
    <property type="entry name" value="Plant_Biomass_Hydrol_Est"/>
</dbReference>
<dbReference type="GO" id="GO:0030248">
    <property type="term" value="F:cellulose binding"/>
    <property type="evidence" value="ECO:0007669"/>
    <property type="project" value="InterPro"/>
</dbReference>
<protein>
    <recommendedName>
        <fullName evidence="4">Carboxylic ester hydrolase</fullName>
        <ecNumber evidence="4">3.1.1.-</ecNumber>
    </recommendedName>
</protein>
<dbReference type="GO" id="GO:0005576">
    <property type="term" value="C:extracellular region"/>
    <property type="evidence" value="ECO:0007669"/>
    <property type="project" value="UniProtKB-SubCell"/>
</dbReference>
<reference evidence="7" key="1">
    <citation type="journal article" date="2021" name="Nat. Commun.">
        <title>Genetic determinants of endophytism in the Arabidopsis root mycobiome.</title>
        <authorList>
            <person name="Mesny F."/>
            <person name="Miyauchi S."/>
            <person name="Thiergart T."/>
            <person name="Pickel B."/>
            <person name="Atanasova L."/>
            <person name="Karlsson M."/>
            <person name="Huettel B."/>
            <person name="Barry K.W."/>
            <person name="Haridas S."/>
            <person name="Chen C."/>
            <person name="Bauer D."/>
            <person name="Andreopoulos W."/>
            <person name="Pangilinan J."/>
            <person name="LaButti K."/>
            <person name="Riley R."/>
            <person name="Lipzen A."/>
            <person name="Clum A."/>
            <person name="Drula E."/>
            <person name="Henrissat B."/>
            <person name="Kohler A."/>
            <person name="Grigoriev I.V."/>
            <person name="Martin F.M."/>
            <person name="Hacquard S."/>
        </authorList>
    </citation>
    <scope>NUCLEOTIDE SEQUENCE</scope>
    <source>
        <strain evidence="7">MPI-CAGE-AT-0016</strain>
    </source>
</reference>
<accession>A0A8K0WZS8</accession>
<evidence type="ECO:0000256" key="5">
    <source>
        <dbReference type="SAM" id="MobiDB-lite"/>
    </source>
</evidence>
<evidence type="ECO:0000313" key="8">
    <source>
        <dbReference type="Proteomes" id="UP000813385"/>
    </source>
</evidence>
<dbReference type="OrthoDB" id="2425929at2759"/>
<dbReference type="Pfam" id="PF00734">
    <property type="entry name" value="CBM_1"/>
    <property type="match status" value="1"/>
</dbReference>
<dbReference type="GO" id="GO:0045493">
    <property type="term" value="P:xylan catabolic process"/>
    <property type="evidence" value="ECO:0007669"/>
    <property type="project" value="UniProtKB-UniRule"/>
</dbReference>
<evidence type="ECO:0000256" key="2">
    <source>
        <dbReference type="ARBA" id="ARBA00022729"/>
    </source>
</evidence>
<evidence type="ECO:0000256" key="4">
    <source>
        <dbReference type="RuleBase" id="RU367147"/>
    </source>
</evidence>
<dbReference type="PROSITE" id="PS51164">
    <property type="entry name" value="CBM1_2"/>
    <property type="match status" value="1"/>
</dbReference>
<dbReference type="PROSITE" id="PS00562">
    <property type="entry name" value="CBM1_1"/>
    <property type="match status" value="1"/>
</dbReference>
<keyword evidence="4" id="KW-0119">Carbohydrate metabolism</keyword>
<evidence type="ECO:0000256" key="3">
    <source>
        <dbReference type="ARBA" id="ARBA00022801"/>
    </source>
</evidence>
<dbReference type="InterPro" id="IPR010126">
    <property type="entry name" value="Esterase_phb"/>
</dbReference>
<keyword evidence="4" id="KW-0624">Polysaccharide degradation</keyword>
<feature type="signal peptide" evidence="4">
    <location>
        <begin position="1"/>
        <end position="20"/>
    </location>
</feature>
<keyword evidence="1 4" id="KW-0719">Serine esterase</keyword>
<keyword evidence="2 4" id="KW-0732">Signal</keyword>
<dbReference type="AlphaFoldDB" id="A0A8K0WZS8"/>
<dbReference type="NCBIfam" id="TIGR01840">
    <property type="entry name" value="esterase_phb"/>
    <property type="match status" value="1"/>
</dbReference>
<name>A0A8K0WZS8_9PEZI</name>
<dbReference type="PANTHER" id="PTHR43037:SF5">
    <property type="entry name" value="FERULOYL ESTERASE"/>
    <property type="match status" value="1"/>
</dbReference>
<evidence type="ECO:0000259" key="6">
    <source>
        <dbReference type="PROSITE" id="PS51164"/>
    </source>
</evidence>
<dbReference type="PANTHER" id="PTHR43037">
    <property type="entry name" value="UNNAMED PRODUCT-RELATED"/>
    <property type="match status" value="1"/>
</dbReference>
<dbReference type="InterPro" id="IPR029058">
    <property type="entry name" value="AB_hydrolase_fold"/>
</dbReference>
<dbReference type="Proteomes" id="UP000813385">
    <property type="component" value="Unassembled WGS sequence"/>
</dbReference>
<gene>
    <name evidence="7" type="ORF">B0T11DRAFT_331242</name>
</gene>
<keyword evidence="8" id="KW-1185">Reference proteome</keyword>
<comment type="subcellular location">
    <subcellularLocation>
        <location evidence="4">Secreted</location>
    </subcellularLocation>
</comment>
<feature type="domain" description="CBM1" evidence="6">
    <location>
        <begin position="343"/>
        <end position="379"/>
    </location>
</feature>
<organism evidence="7 8">
    <name type="scientific">Plectosphaerella cucumerina</name>
    <dbReference type="NCBI Taxonomy" id="40658"/>
    <lineage>
        <taxon>Eukaryota</taxon>
        <taxon>Fungi</taxon>
        <taxon>Dikarya</taxon>
        <taxon>Ascomycota</taxon>
        <taxon>Pezizomycotina</taxon>
        <taxon>Sordariomycetes</taxon>
        <taxon>Hypocreomycetidae</taxon>
        <taxon>Glomerellales</taxon>
        <taxon>Plectosphaerellaceae</taxon>
        <taxon>Plectosphaerella</taxon>
    </lineage>
</organism>
<dbReference type="Gene3D" id="3.40.50.1820">
    <property type="entry name" value="alpha/beta hydrolase"/>
    <property type="match status" value="1"/>
</dbReference>
<comment type="caution">
    <text evidence="7">The sequence shown here is derived from an EMBL/GenBank/DDBJ whole genome shotgun (WGS) entry which is preliminary data.</text>
</comment>
<proteinExistence type="inferred from homology"/>
<dbReference type="Pfam" id="PF10503">
    <property type="entry name" value="Esterase_PHB"/>
    <property type="match status" value="1"/>
</dbReference>
<evidence type="ECO:0000313" key="7">
    <source>
        <dbReference type="EMBL" id="KAH7353287.1"/>
    </source>
</evidence>
<dbReference type="GO" id="GO:0052689">
    <property type="term" value="F:carboxylic ester hydrolase activity"/>
    <property type="evidence" value="ECO:0007669"/>
    <property type="project" value="UniProtKB-KW"/>
</dbReference>
<dbReference type="SUPFAM" id="SSF53474">
    <property type="entry name" value="alpha/beta-Hydrolases"/>
    <property type="match status" value="2"/>
</dbReference>
<dbReference type="InterPro" id="IPR000254">
    <property type="entry name" value="CBD"/>
</dbReference>
<comment type="similarity">
    <text evidence="4">Belongs to the carbohydrate esterase 1 (CE1) family.</text>
</comment>
<comment type="function">
    <text evidence="4">Esterase involved in the hydrolysis of xylan, a major structural heterogeneous polysaccharide found in plant biomass representing the second most abundant polysaccharide in the biosphere, after cellulose.</text>
</comment>
<dbReference type="SMART" id="SM00236">
    <property type="entry name" value="fCBD"/>
    <property type="match status" value="1"/>
</dbReference>
<keyword evidence="3 4" id="KW-0378">Hydrolase</keyword>
<sequence>MMLPRVFSYFLAVCQGVALAAELVPRATFSQVTNFGANPTNTRMFLFVPQNLAPKPAIVVGLHWCSGSAQAYYQGSNWARLSETYGYIVIYPSTPYLDSNCWDVASQKALTRGGGGNTDSIANMVKHVTEQYGADASRVYVTGISSGAMMTNVMSAVYPDLFAAGIAYAGVPAGCFYSAANIEAGWNSTCAQGQSISTPEHWAAIARAMAPGYTGTRPRMQIYHGDQDAVLFPQNYYETIKQWAGVFGYSTTPQQTIPNTPRSPYTKYVFGANLQGFLGTGVSHSIDVFTDEDLKWFGFTSPNVPVTTSSAAPSTAAPTSTRPASSTSTTVSAPSTTTASSGQQQVRWGQCGGIGYTGPTVCQSPYSCVKSNDWYSQCL</sequence>
<feature type="compositionally biased region" description="Low complexity" evidence="5">
    <location>
        <begin position="308"/>
        <end position="341"/>
    </location>
</feature>
<evidence type="ECO:0000256" key="1">
    <source>
        <dbReference type="ARBA" id="ARBA00022487"/>
    </source>
</evidence>